<dbReference type="HAMAP" id="MF_01917">
    <property type="entry name" value="Cardiolipin_synth_ClsB"/>
    <property type="match status" value="1"/>
</dbReference>
<feature type="active site" evidence="1">
    <location>
        <position position="357"/>
    </location>
</feature>
<dbReference type="PANTHER" id="PTHR21248:SF22">
    <property type="entry name" value="PHOSPHOLIPASE D"/>
    <property type="match status" value="1"/>
</dbReference>
<keyword evidence="1" id="KW-0808">Transferase</keyword>
<comment type="similarity">
    <text evidence="1">Belongs to the phospholipase D family. Cardiolipin synthase subfamily. ClsB sub-subfamily.</text>
</comment>
<proteinExistence type="inferred from homology"/>
<dbReference type="InterPro" id="IPR030872">
    <property type="entry name" value="Cardiolipin_synth_ClsB"/>
</dbReference>
<dbReference type="InterPro" id="IPR001736">
    <property type="entry name" value="PLipase_D/transphosphatidylase"/>
</dbReference>
<feature type="domain" description="PLD phosphodiesterase" evidence="2">
    <location>
        <begin position="115"/>
        <end position="142"/>
    </location>
</feature>
<keyword evidence="1" id="KW-0472">Membrane</keyword>
<feature type="active site" evidence="1">
    <location>
        <position position="120"/>
    </location>
</feature>
<comment type="catalytic activity">
    <reaction evidence="1">
        <text>2 a 1,2-diacyl-sn-glycero-3-phospho-(1'-sn-glycerol) = a cardiolipin + glycerol</text>
        <dbReference type="Rhea" id="RHEA:31451"/>
        <dbReference type="ChEBI" id="CHEBI:17754"/>
        <dbReference type="ChEBI" id="CHEBI:62237"/>
        <dbReference type="ChEBI" id="CHEBI:64716"/>
    </reaction>
</comment>
<evidence type="ECO:0000256" key="1">
    <source>
        <dbReference type="HAMAP-Rule" id="MF_01917"/>
    </source>
</evidence>
<evidence type="ECO:0000313" key="4">
    <source>
        <dbReference type="Proteomes" id="UP000501130"/>
    </source>
</evidence>
<evidence type="ECO:0000259" key="2">
    <source>
        <dbReference type="PROSITE" id="PS50035"/>
    </source>
</evidence>
<feature type="active site" evidence="1">
    <location>
        <position position="122"/>
    </location>
</feature>
<dbReference type="Proteomes" id="UP000501130">
    <property type="component" value="Chromosome"/>
</dbReference>
<dbReference type="EMBL" id="CP053084">
    <property type="protein sequence ID" value="QJR28593.1"/>
    <property type="molecule type" value="Genomic_DNA"/>
</dbReference>
<dbReference type="Gene3D" id="3.30.870.10">
    <property type="entry name" value="Endonuclease Chain A"/>
    <property type="match status" value="2"/>
</dbReference>
<organism evidence="3 4">
    <name type="scientific">Limnobacter profundi</name>
    <dbReference type="NCBI Taxonomy" id="2732163"/>
    <lineage>
        <taxon>Bacteria</taxon>
        <taxon>Pseudomonadati</taxon>
        <taxon>Pseudomonadota</taxon>
        <taxon>Betaproteobacteria</taxon>
        <taxon>Burkholderiales</taxon>
        <taxon>Burkholderiaceae</taxon>
        <taxon>Limnobacter</taxon>
    </lineage>
</organism>
<keyword evidence="1" id="KW-1003">Cell membrane</keyword>
<protein>
    <recommendedName>
        <fullName evidence="1">Cardiolipin synthase B</fullName>
        <shortName evidence="1">CL synthase</shortName>
        <ecNumber evidence="1">2.7.8.-</ecNumber>
    </recommendedName>
</protein>
<accession>A0ABX6N2X4</accession>
<dbReference type="PROSITE" id="PS50035">
    <property type="entry name" value="PLD"/>
    <property type="match status" value="2"/>
</dbReference>
<name>A0ABX6N2X4_9BURK</name>
<feature type="active site" evidence="1">
    <location>
        <position position="127"/>
    </location>
</feature>
<comment type="subcellular location">
    <subcellularLocation>
        <location evidence="1">Cell membrane</location>
        <topology evidence="1">Peripheral membrane protein</topology>
    </subcellularLocation>
</comment>
<dbReference type="CDD" id="cd09159">
    <property type="entry name" value="PLDc_ybhO_like_2"/>
    <property type="match status" value="1"/>
</dbReference>
<feature type="active site" evidence="1">
    <location>
        <position position="359"/>
    </location>
</feature>
<comment type="function">
    <text evidence="1">Catalyzes the phosphatidyl group transfer from one phosphatidylglycerol molecule to another to form cardiolipin (CL) (diphosphatidylglycerol) and glycerol.</text>
</comment>
<keyword evidence="1" id="KW-0594">Phospholipid biosynthesis</keyword>
<reference evidence="3 4" key="1">
    <citation type="submission" date="2020-05" db="EMBL/GenBank/DDBJ databases">
        <title>Compete genome of Limnobacter sp. SAORIC-580.</title>
        <authorList>
            <person name="Song J."/>
            <person name="Cho J.-C."/>
        </authorList>
    </citation>
    <scope>NUCLEOTIDE SEQUENCE [LARGE SCALE GENOMIC DNA]</scope>
    <source>
        <strain evidence="3 4">SAORIC-580</strain>
    </source>
</reference>
<gene>
    <name evidence="1" type="primary">clsB</name>
    <name evidence="3" type="ORF">HKT17_02155</name>
</gene>
<dbReference type="EC" id="2.7.8.-" evidence="1"/>
<dbReference type="PANTHER" id="PTHR21248">
    <property type="entry name" value="CARDIOLIPIN SYNTHASE"/>
    <property type="match status" value="1"/>
</dbReference>
<keyword evidence="1" id="KW-0444">Lipid biosynthesis</keyword>
<keyword evidence="1" id="KW-1208">Phospholipid metabolism</keyword>
<evidence type="ECO:0000313" key="3">
    <source>
        <dbReference type="EMBL" id="QJR28593.1"/>
    </source>
</evidence>
<feature type="active site" evidence="1">
    <location>
        <position position="364"/>
    </location>
</feature>
<dbReference type="InterPro" id="IPR025202">
    <property type="entry name" value="PLD-like_dom"/>
</dbReference>
<dbReference type="CDD" id="cd09110">
    <property type="entry name" value="PLDc_CLS_1"/>
    <property type="match status" value="1"/>
</dbReference>
<sequence>MVLNLLPAAAPEREGNAVELLVGGEQLFPRALDAIEQARHAVRIETYIFANDSIGEAFCEAMCRAAARGVNVRLVLDGFGGQEGVRTWVPTLQQHGVHVRVFRPEGVLFKLNPKRLRRMHRKIIAVDHDIAFVGGINLIDDLNHEGERDELLKATERARQKREPIWGASGGMREQAMTVNTDLLDQQSLGPRYDFAVQLKGPVVQDVWHNMEWLWLQIGPGGRVTDTFSSAWWKERVEQLQEAMARQRATPKPKAAGKVKVQLAVRDNFRLRRRIERAYLQAIGNAQRSIILSNAYFLPDRKMRKALLAARARGVHVQLLLQGRVEYRFQHYATQSLYSSLLAVGVDIYEYLPSFLHAKVAVVDSNWATVGSSNLDPLSCLFAREANVIVYNREFASALREELQKSIQTDSREIQAHEHAQRPLKERVFSWLCYKLMLLAVFLGGFGSRY</sequence>
<dbReference type="SMART" id="SM00155">
    <property type="entry name" value="PLDc"/>
    <property type="match status" value="2"/>
</dbReference>
<dbReference type="Pfam" id="PF13091">
    <property type="entry name" value="PLDc_2"/>
    <property type="match status" value="2"/>
</dbReference>
<keyword evidence="1" id="KW-0443">Lipid metabolism</keyword>
<dbReference type="SUPFAM" id="SSF56024">
    <property type="entry name" value="Phospholipase D/nuclease"/>
    <property type="match status" value="2"/>
</dbReference>
<dbReference type="RefSeq" id="WP_171097475.1">
    <property type="nucleotide sequence ID" value="NZ_CP053084.1"/>
</dbReference>
<feature type="domain" description="PLD phosphodiesterase" evidence="2">
    <location>
        <begin position="352"/>
        <end position="379"/>
    </location>
</feature>
<keyword evidence="4" id="KW-1185">Reference proteome</keyword>